<evidence type="ECO:0000313" key="1">
    <source>
        <dbReference type="EMBL" id="KIU11744.1"/>
    </source>
</evidence>
<protein>
    <recommendedName>
        <fullName evidence="3">Methyltransferase</fullName>
    </recommendedName>
</protein>
<dbReference type="PATRIC" id="fig|1423.173.peg.2399"/>
<dbReference type="AlphaFoldDB" id="A0A0D1JGR8"/>
<proteinExistence type="predicted"/>
<dbReference type="EMBL" id="JXBC01000003">
    <property type="protein sequence ID" value="KIU11744.1"/>
    <property type="molecule type" value="Genomic_DNA"/>
</dbReference>
<dbReference type="Gene3D" id="2.20.25.110">
    <property type="entry name" value="S-adenosyl-L-methionine-dependent methyltransferases"/>
    <property type="match status" value="1"/>
</dbReference>
<gene>
    <name evidence="1" type="ORF">SC09_Contig24orf00839</name>
</gene>
<dbReference type="Proteomes" id="UP000032247">
    <property type="component" value="Unassembled WGS sequence"/>
</dbReference>
<sequence length="117" mass="13634">MEPGRLCSIRETICTPYCSKFFADQDEDISYIWQSFAGSGELSVIHDMSFFVWNGEAYDRFDETHEQRTFPVEEYEEMLKSCGFQLHRVTADFTDTEPSAQSERLFFKAQKSKTIVS</sequence>
<evidence type="ECO:0000313" key="2">
    <source>
        <dbReference type="Proteomes" id="UP000032247"/>
    </source>
</evidence>
<evidence type="ECO:0008006" key="3">
    <source>
        <dbReference type="Google" id="ProtNLM"/>
    </source>
</evidence>
<reference evidence="1 2" key="1">
    <citation type="submission" date="2014-12" db="EMBL/GenBank/DDBJ databases">
        <title>Comparative genome analysis of Bacillus coagulans HM-08, Clostridium butyricum HM-68, Bacillus subtilis HM-66 and Bacillus licheniformis BL-09.</title>
        <authorList>
            <person name="Zhang H."/>
        </authorList>
    </citation>
    <scope>NUCLEOTIDE SEQUENCE [LARGE SCALE GENOMIC DNA]</scope>
    <source>
        <strain evidence="1 2">HM-66</strain>
    </source>
</reference>
<organism evidence="1 2">
    <name type="scientific">Bacillus subtilis</name>
    <dbReference type="NCBI Taxonomy" id="1423"/>
    <lineage>
        <taxon>Bacteria</taxon>
        <taxon>Bacillati</taxon>
        <taxon>Bacillota</taxon>
        <taxon>Bacilli</taxon>
        <taxon>Bacillales</taxon>
        <taxon>Bacillaceae</taxon>
        <taxon>Bacillus</taxon>
    </lineage>
</organism>
<comment type="caution">
    <text evidence="1">The sequence shown here is derived from an EMBL/GenBank/DDBJ whole genome shotgun (WGS) entry which is preliminary data.</text>
</comment>
<name>A0A0D1JGR8_BACIU</name>
<dbReference type="SUPFAM" id="SSF53335">
    <property type="entry name" value="S-adenosyl-L-methionine-dependent methyltransferases"/>
    <property type="match status" value="1"/>
</dbReference>
<dbReference type="InterPro" id="IPR029063">
    <property type="entry name" value="SAM-dependent_MTases_sf"/>
</dbReference>
<accession>A0A0D1JGR8</accession>